<proteinExistence type="predicted"/>
<accession>A0A2W4M0G2</accession>
<sequence length="166" mass="17606">MSRHVIRPVLNGSETEVAVEARTTLAEMLRTELGLTGTKVSCQAQICGSCTVLVDGRPVSSCTYLGVDTDGREVTTIEGIGTDDELDVVQKAFVDAGAIQCGYCTPGFVLAVKALLARNPDPSMEQAKHFLDGNICRCTGYEQILTAVLAAARKIQQGTNTPEVTA</sequence>
<dbReference type="Pfam" id="PF01799">
    <property type="entry name" value="Fer2_2"/>
    <property type="match status" value="1"/>
</dbReference>
<dbReference type="GO" id="GO:0051537">
    <property type="term" value="F:2 iron, 2 sulfur cluster binding"/>
    <property type="evidence" value="ECO:0007669"/>
    <property type="project" value="UniProtKB-KW"/>
</dbReference>
<dbReference type="Gene3D" id="3.10.20.30">
    <property type="match status" value="1"/>
</dbReference>
<feature type="domain" description="2Fe-2S ferredoxin-type" evidence="5">
    <location>
        <begin position="4"/>
        <end position="80"/>
    </location>
</feature>
<keyword evidence="1" id="KW-0001">2Fe-2S</keyword>
<dbReference type="InterPro" id="IPR001041">
    <property type="entry name" value="2Fe-2S_ferredoxin-type"/>
</dbReference>
<dbReference type="PANTHER" id="PTHR44379">
    <property type="entry name" value="OXIDOREDUCTASE WITH IRON-SULFUR SUBUNIT"/>
    <property type="match status" value="1"/>
</dbReference>
<keyword evidence="4" id="KW-0411">Iron-sulfur</keyword>
<dbReference type="InterPro" id="IPR036010">
    <property type="entry name" value="2Fe-2S_ferredoxin-like_sf"/>
</dbReference>
<dbReference type="PANTHER" id="PTHR44379:SF8">
    <property type="entry name" value="XANTHINE DEHYDROGENASE IRON-SULFUR-BINDING SUBUNIT XDHC-RELATED"/>
    <property type="match status" value="1"/>
</dbReference>
<organism evidence="6">
    <name type="scientific">Thermocrispum agreste</name>
    <dbReference type="NCBI Taxonomy" id="37925"/>
    <lineage>
        <taxon>Bacteria</taxon>
        <taxon>Bacillati</taxon>
        <taxon>Actinomycetota</taxon>
        <taxon>Actinomycetes</taxon>
        <taxon>Pseudonocardiales</taxon>
        <taxon>Pseudonocardiaceae</taxon>
        <taxon>Thermocrispum</taxon>
    </lineage>
</organism>
<reference evidence="6" key="1">
    <citation type="submission" date="2018-05" db="EMBL/GenBank/DDBJ databases">
        <authorList>
            <person name="Lanie J.A."/>
            <person name="Ng W.-L."/>
            <person name="Kazmierczak K.M."/>
            <person name="Andrzejewski T.M."/>
            <person name="Davidsen T.M."/>
            <person name="Wayne K.J."/>
            <person name="Tettelin H."/>
            <person name="Glass J.I."/>
            <person name="Rusch D."/>
            <person name="Podicherti R."/>
            <person name="Tsui H.-C.T."/>
            <person name="Winkler M.E."/>
        </authorList>
    </citation>
    <scope>NUCLEOTIDE SEQUENCE</scope>
    <source>
        <strain evidence="6">ZC4RG45</strain>
    </source>
</reference>
<dbReference type="EMBL" id="QGUI01000020">
    <property type="protein sequence ID" value="PZN01347.1"/>
    <property type="molecule type" value="Genomic_DNA"/>
</dbReference>
<evidence type="ECO:0000313" key="6">
    <source>
        <dbReference type="EMBL" id="PZN01347.1"/>
    </source>
</evidence>
<dbReference type="SUPFAM" id="SSF47741">
    <property type="entry name" value="CO dehydrogenase ISP C-domain like"/>
    <property type="match status" value="1"/>
</dbReference>
<dbReference type="InterPro" id="IPR012675">
    <property type="entry name" value="Beta-grasp_dom_sf"/>
</dbReference>
<evidence type="ECO:0000256" key="3">
    <source>
        <dbReference type="ARBA" id="ARBA00023004"/>
    </source>
</evidence>
<evidence type="ECO:0000259" key="5">
    <source>
        <dbReference type="PROSITE" id="PS51085"/>
    </source>
</evidence>
<dbReference type="Pfam" id="PF00111">
    <property type="entry name" value="Fer2"/>
    <property type="match status" value="1"/>
</dbReference>
<dbReference type="InterPro" id="IPR051452">
    <property type="entry name" value="Diverse_Oxidoreductases"/>
</dbReference>
<dbReference type="Gene3D" id="1.10.150.120">
    <property type="entry name" value="[2Fe-2S]-binding domain"/>
    <property type="match status" value="1"/>
</dbReference>
<dbReference type="CDD" id="cd00207">
    <property type="entry name" value="fer2"/>
    <property type="match status" value="1"/>
</dbReference>
<gene>
    <name evidence="6" type="ORF">DIU77_01005</name>
</gene>
<evidence type="ECO:0000256" key="2">
    <source>
        <dbReference type="ARBA" id="ARBA00022723"/>
    </source>
</evidence>
<comment type="caution">
    <text evidence="6">The sequence shown here is derived from an EMBL/GenBank/DDBJ whole genome shotgun (WGS) entry which is preliminary data.</text>
</comment>
<evidence type="ECO:0000256" key="4">
    <source>
        <dbReference type="ARBA" id="ARBA00023014"/>
    </source>
</evidence>
<keyword evidence="2" id="KW-0479">Metal-binding</keyword>
<dbReference type="SUPFAM" id="SSF54292">
    <property type="entry name" value="2Fe-2S ferredoxin-like"/>
    <property type="match status" value="1"/>
</dbReference>
<dbReference type="GO" id="GO:0046872">
    <property type="term" value="F:metal ion binding"/>
    <property type="evidence" value="ECO:0007669"/>
    <property type="project" value="UniProtKB-KW"/>
</dbReference>
<dbReference type="PROSITE" id="PS51085">
    <property type="entry name" value="2FE2S_FER_2"/>
    <property type="match status" value="1"/>
</dbReference>
<protein>
    <recommendedName>
        <fullName evidence="5">2Fe-2S ferredoxin-type domain-containing protein</fullName>
    </recommendedName>
</protein>
<dbReference type="InterPro" id="IPR036884">
    <property type="entry name" value="2Fe-2S-bd_dom_sf"/>
</dbReference>
<keyword evidence="3" id="KW-0408">Iron</keyword>
<dbReference type="InterPro" id="IPR002888">
    <property type="entry name" value="2Fe-2S-bd"/>
</dbReference>
<name>A0A2W4M0G2_9PSEU</name>
<dbReference type="AlphaFoldDB" id="A0A2W4M0G2"/>
<dbReference type="GO" id="GO:0016491">
    <property type="term" value="F:oxidoreductase activity"/>
    <property type="evidence" value="ECO:0007669"/>
    <property type="project" value="InterPro"/>
</dbReference>
<evidence type="ECO:0000256" key="1">
    <source>
        <dbReference type="ARBA" id="ARBA00022714"/>
    </source>
</evidence>